<keyword evidence="6 8" id="KW-0106">Calcium</keyword>
<dbReference type="PROSITE" id="PS51695">
    <property type="entry name" value="SEDOLISIN"/>
    <property type="match status" value="1"/>
</dbReference>
<protein>
    <submittedName>
        <fullName evidence="10">Tripeptidyl-peptidase SED4</fullName>
    </submittedName>
</protein>
<keyword evidence="2 8" id="KW-0645">Protease</keyword>
<dbReference type="OrthoDB" id="409122at2759"/>
<dbReference type="AlphaFoldDB" id="A0A1M2VBR4"/>
<feature type="active site" description="Charge relay system" evidence="8">
    <location>
        <position position="292"/>
    </location>
</feature>
<keyword evidence="4 8" id="KW-0378">Hydrolase</keyword>
<dbReference type="CDD" id="cd04056">
    <property type="entry name" value="Peptidases_S53"/>
    <property type="match status" value="1"/>
</dbReference>
<evidence type="ECO:0000313" key="10">
    <source>
        <dbReference type="EMBL" id="OJT04995.1"/>
    </source>
</evidence>
<evidence type="ECO:0000256" key="5">
    <source>
        <dbReference type="ARBA" id="ARBA00022825"/>
    </source>
</evidence>
<feature type="binding site" evidence="8">
    <location>
        <position position="560"/>
    </location>
    <ligand>
        <name>Ca(2+)</name>
        <dbReference type="ChEBI" id="CHEBI:29108"/>
    </ligand>
</feature>
<proteinExistence type="predicted"/>
<dbReference type="GO" id="GO:0008240">
    <property type="term" value="F:tripeptidyl-peptidase activity"/>
    <property type="evidence" value="ECO:0007669"/>
    <property type="project" value="TreeGrafter"/>
</dbReference>
<feature type="active site" description="Charge relay system" evidence="8">
    <location>
        <position position="497"/>
    </location>
</feature>
<feature type="domain" description="Peptidase S53" evidence="9">
    <location>
        <begin position="216"/>
        <end position="582"/>
    </location>
</feature>
<keyword evidence="7" id="KW-0865">Zymogen</keyword>
<feature type="binding site" evidence="8">
    <location>
        <position position="542"/>
    </location>
    <ligand>
        <name>Ca(2+)</name>
        <dbReference type="ChEBI" id="CHEBI:29108"/>
    </ligand>
</feature>
<dbReference type="PANTHER" id="PTHR14218">
    <property type="entry name" value="PROTEASE S8 TRIPEPTIDYL PEPTIDASE I CLN2"/>
    <property type="match status" value="1"/>
</dbReference>
<dbReference type="STRING" id="154538.A0A1M2VBR4"/>
<evidence type="ECO:0000256" key="2">
    <source>
        <dbReference type="ARBA" id="ARBA00022670"/>
    </source>
</evidence>
<evidence type="ECO:0000256" key="7">
    <source>
        <dbReference type="ARBA" id="ARBA00023145"/>
    </source>
</evidence>
<accession>A0A1M2VBR4</accession>
<keyword evidence="5 8" id="KW-0720">Serine protease</keyword>
<dbReference type="GO" id="GO:0006508">
    <property type="term" value="P:proteolysis"/>
    <property type="evidence" value="ECO:0007669"/>
    <property type="project" value="UniProtKB-KW"/>
</dbReference>
<dbReference type="GO" id="GO:0004252">
    <property type="term" value="F:serine-type endopeptidase activity"/>
    <property type="evidence" value="ECO:0007669"/>
    <property type="project" value="UniProtKB-UniRule"/>
</dbReference>
<feature type="active site" description="Charge relay system" evidence="8">
    <location>
        <position position="296"/>
    </location>
</feature>
<evidence type="ECO:0000256" key="3">
    <source>
        <dbReference type="ARBA" id="ARBA00022723"/>
    </source>
</evidence>
<reference evidence="10 11" key="1">
    <citation type="submission" date="2016-10" db="EMBL/GenBank/DDBJ databases">
        <title>Genome sequence of the basidiomycete white-rot fungus Trametes pubescens.</title>
        <authorList>
            <person name="Makela M.R."/>
            <person name="Granchi Z."/>
            <person name="Peng M."/>
            <person name="De Vries R.P."/>
            <person name="Grigoriev I."/>
            <person name="Riley R."/>
            <person name="Hilden K."/>
        </authorList>
    </citation>
    <scope>NUCLEOTIDE SEQUENCE [LARGE SCALE GENOMIC DNA]</scope>
    <source>
        <strain evidence="10 11">FBCC735</strain>
    </source>
</reference>
<dbReference type="SUPFAM" id="SSF52743">
    <property type="entry name" value="Subtilisin-like"/>
    <property type="match status" value="1"/>
</dbReference>
<dbReference type="Gene3D" id="3.40.50.200">
    <property type="entry name" value="Peptidase S8/S53 domain"/>
    <property type="match status" value="1"/>
</dbReference>
<evidence type="ECO:0000256" key="8">
    <source>
        <dbReference type="PROSITE-ProRule" id="PRU01032"/>
    </source>
</evidence>
<evidence type="ECO:0000256" key="1">
    <source>
        <dbReference type="ARBA" id="ARBA00004239"/>
    </source>
</evidence>
<dbReference type="InterPro" id="IPR015366">
    <property type="entry name" value="S53_propep"/>
</dbReference>
<dbReference type="Pfam" id="PF09286">
    <property type="entry name" value="Pro-kuma_activ"/>
    <property type="match status" value="1"/>
</dbReference>
<dbReference type="InterPro" id="IPR036852">
    <property type="entry name" value="Peptidase_S8/S53_dom_sf"/>
</dbReference>
<evidence type="ECO:0000256" key="6">
    <source>
        <dbReference type="ARBA" id="ARBA00022837"/>
    </source>
</evidence>
<gene>
    <name evidence="10" type="ORF">TRAPUB_4208</name>
</gene>
<feature type="binding site" evidence="8">
    <location>
        <position position="541"/>
    </location>
    <ligand>
        <name>Ca(2+)</name>
        <dbReference type="ChEBI" id="CHEBI:29108"/>
    </ligand>
</feature>
<name>A0A1M2VBR4_TRAPU</name>
<dbReference type="Proteomes" id="UP000184267">
    <property type="component" value="Unassembled WGS sequence"/>
</dbReference>
<dbReference type="OMA" id="TMAYEHD"/>
<evidence type="ECO:0000313" key="11">
    <source>
        <dbReference type="Proteomes" id="UP000184267"/>
    </source>
</evidence>
<keyword evidence="11" id="KW-1185">Reference proteome</keyword>
<dbReference type="SMART" id="SM00944">
    <property type="entry name" value="Pro-kuma_activ"/>
    <property type="match status" value="1"/>
</dbReference>
<evidence type="ECO:0000256" key="4">
    <source>
        <dbReference type="ARBA" id="ARBA00022801"/>
    </source>
</evidence>
<dbReference type="GO" id="GO:0005576">
    <property type="term" value="C:extracellular region"/>
    <property type="evidence" value="ECO:0007669"/>
    <property type="project" value="UniProtKB-SubCell"/>
</dbReference>
<evidence type="ECO:0000259" key="9">
    <source>
        <dbReference type="PROSITE" id="PS51695"/>
    </source>
</evidence>
<dbReference type="InterPro" id="IPR030400">
    <property type="entry name" value="Sedolisin_dom"/>
</dbReference>
<dbReference type="SUPFAM" id="SSF54897">
    <property type="entry name" value="Protease propeptides/inhibitors"/>
    <property type="match status" value="1"/>
</dbReference>
<comment type="subcellular location">
    <subcellularLocation>
        <location evidence="1">Secreted</location>
        <location evidence="1">Extracellular space</location>
    </subcellularLocation>
</comment>
<dbReference type="CDD" id="cd11377">
    <property type="entry name" value="Pro-peptidase_S53"/>
    <property type="match status" value="1"/>
</dbReference>
<organism evidence="10 11">
    <name type="scientific">Trametes pubescens</name>
    <name type="common">White-rot fungus</name>
    <dbReference type="NCBI Taxonomy" id="154538"/>
    <lineage>
        <taxon>Eukaryota</taxon>
        <taxon>Fungi</taxon>
        <taxon>Dikarya</taxon>
        <taxon>Basidiomycota</taxon>
        <taxon>Agaricomycotina</taxon>
        <taxon>Agaricomycetes</taxon>
        <taxon>Polyporales</taxon>
        <taxon>Polyporaceae</taxon>
        <taxon>Trametes</taxon>
    </lineage>
</organism>
<comment type="cofactor">
    <cofactor evidence="8">
        <name>Ca(2+)</name>
        <dbReference type="ChEBI" id="CHEBI:29108"/>
    </cofactor>
    <text evidence="8">Binds 1 Ca(2+) ion per subunit.</text>
</comment>
<sequence>MVSLSFLRLTALVFACTGIVSPTLAYILQVHEARERIPAGFSLHGAASPDTVLDLRIALVQSDFAGLEERLYDVSTPSSTNYGKHLSKAEVEQYVAPKPESVTAVNAWLANNGLRATPISPAGDWIAVQVPVNKANELLGAHFSVFNDEKTGHQVIRTLSYSIPAELKGHLDLVHPTTTFADIQPLVPVISPRHKSRTQADSNFAADTVPASCDEEATPACLQALYGIPSTPATQSSNVLAVSGFIDQFANQVDLQTFLKRFRPDMPPSTTFTLQTVDSGQNDQDPSEAGVEANLDTSYTVGLATGVPTRFISVGDNTQDGIFGFLDIIHFLSGETTPPHVLTTSYGANEDEISVNLVQNLCKTYAQLGARGTSILFSSGDGGVSGSQASGCSTFVPTFPSGCPFLTSVGATQLIAASGLVTETAASFSSGGFSNYFPTPAYQQTAVDTYIVKTLEGGTVNKGMFNASGRGFPDVSALGVNFVIDVGGDTGTVDGTSASSPLGEAAVIALLNDRLVAEGKPPLGFLNPLLYSEPGASALNDVTTGTNPGCSSAGFPAAQGWDPVTGLGTPNFSKLLAAALAV</sequence>
<dbReference type="GO" id="GO:0046872">
    <property type="term" value="F:metal ion binding"/>
    <property type="evidence" value="ECO:0007669"/>
    <property type="project" value="UniProtKB-UniRule"/>
</dbReference>
<dbReference type="InterPro" id="IPR050819">
    <property type="entry name" value="Tripeptidyl-peptidase_I"/>
</dbReference>
<comment type="caution">
    <text evidence="10">The sequence shown here is derived from an EMBL/GenBank/DDBJ whole genome shotgun (WGS) entry which is preliminary data.</text>
</comment>
<keyword evidence="3 8" id="KW-0479">Metal-binding</keyword>
<dbReference type="PANTHER" id="PTHR14218:SF15">
    <property type="entry name" value="TRIPEPTIDYL-PEPTIDASE 1"/>
    <property type="match status" value="1"/>
</dbReference>
<dbReference type="EMBL" id="MNAD01001498">
    <property type="protein sequence ID" value="OJT04995.1"/>
    <property type="molecule type" value="Genomic_DNA"/>
</dbReference>
<feature type="binding site" evidence="8">
    <location>
        <position position="562"/>
    </location>
    <ligand>
        <name>Ca(2+)</name>
        <dbReference type="ChEBI" id="CHEBI:29108"/>
    </ligand>
</feature>